<dbReference type="STRING" id="1890683.A0A427YFA2"/>
<dbReference type="AlphaFoldDB" id="A0A427YFA2"/>
<name>A0A427YFA2_9TREE</name>
<comment type="caution">
    <text evidence="2">The sequence shown here is derived from an EMBL/GenBank/DDBJ whole genome shotgun (WGS) entry which is preliminary data.</text>
</comment>
<organism evidence="2 3">
    <name type="scientific">Saitozyma podzolica</name>
    <dbReference type="NCBI Taxonomy" id="1890683"/>
    <lineage>
        <taxon>Eukaryota</taxon>
        <taxon>Fungi</taxon>
        <taxon>Dikarya</taxon>
        <taxon>Basidiomycota</taxon>
        <taxon>Agaricomycotina</taxon>
        <taxon>Tremellomycetes</taxon>
        <taxon>Tremellales</taxon>
        <taxon>Trimorphomycetaceae</taxon>
        <taxon>Saitozyma</taxon>
    </lineage>
</organism>
<protein>
    <submittedName>
        <fullName evidence="2">Uncharacterized protein</fullName>
    </submittedName>
</protein>
<keyword evidence="1" id="KW-0472">Membrane</keyword>
<dbReference type="EMBL" id="RSCD01000012">
    <property type="protein sequence ID" value="RSH89782.1"/>
    <property type="molecule type" value="Genomic_DNA"/>
</dbReference>
<keyword evidence="1" id="KW-0812">Transmembrane</keyword>
<keyword evidence="3" id="KW-1185">Reference proteome</keyword>
<accession>A0A427YFA2</accession>
<feature type="transmembrane region" description="Helical" evidence="1">
    <location>
        <begin position="53"/>
        <end position="76"/>
    </location>
</feature>
<dbReference type="Proteomes" id="UP000279259">
    <property type="component" value="Unassembled WGS sequence"/>
</dbReference>
<sequence length="99" mass="10737">MLFSTPSSLSDPSLNTDEAHLSAMLRKDMSDLIPLTEETYPREIETKTPDQGYYIALGAILLVWMITPLSCAYLVWYTVSGRGMSGQGGLTPIASHAAA</sequence>
<proteinExistence type="predicted"/>
<evidence type="ECO:0000313" key="2">
    <source>
        <dbReference type="EMBL" id="RSH89782.1"/>
    </source>
</evidence>
<evidence type="ECO:0000256" key="1">
    <source>
        <dbReference type="SAM" id="Phobius"/>
    </source>
</evidence>
<gene>
    <name evidence="2" type="ORF">EHS25_001768</name>
</gene>
<evidence type="ECO:0000313" key="3">
    <source>
        <dbReference type="Proteomes" id="UP000279259"/>
    </source>
</evidence>
<reference evidence="2 3" key="1">
    <citation type="submission" date="2018-11" db="EMBL/GenBank/DDBJ databases">
        <title>Genome sequence of Saitozyma podzolica DSM 27192.</title>
        <authorList>
            <person name="Aliyu H."/>
            <person name="Gorte O."/>
            <person name="Ochsenreither K."/>
        </authorList>
    </citation>
    <scope>NUCLEOTIDE SEQUENCE [LARGE SCALE GENOMIC DNA]</scope>
    <source>
        <strain evidence="2 3">DSM 27192</strain>
    </source>
</reference>
<keyword evidence="1" id="KW-1133">Transmembrane helix</keyword>